<feature type="signal peptide" evidence="1">
    <location>
        <begin position="1"/>
        <end position="27"/>
    </location>
</feature>
<dbReference type="RefSeq" id="WP_057820542.1">
    <property type="nucleotide sequence ID" value="NZ_AZEC01000007.1"/>
</dbReference>
<keyword evidence="1" id="KW-0732">Signal</keyword>
<dbReference type="Proteomes" id="UP000051330">
    <property type="component" value="Unassembled WGS sequence"/>
</dbReference>
<comment type="caution">
    <text evidence="2">The sequence shown here is derived from an EMBL/GenBank/DDBJ whole genome shotgun (WGS) entry which is preliminary data.</text>
</comment>
<evidence type="ECO:0000313" key="2">
    <source>
        <dbReference type="EMBL" id="KRL12531.1"/>
    </source>
</evidence>
<dbReference type="AlphaFoldDB" id="A0A0R1N6F7"/>
<protein>
    <recommendedName>
        <fullName evidence="4">Surface layer protein A domain-containing protein</fullName>
    </recommendedName>
</protein>
<dbReference type="PATRIC" id="fig|1423792.3.peg.2921"/>
<proteinExistence type="predicted"/>
<organism evidence="2 3">
    <name type="scientific">Schleiferilactobacillus perolens DSM 12744</name>
    <dbReference type="NCBI Taxonomy" id="1423792"/>
    <lineage>
        <taxon>Bacteria</taxon>
        <taxon>Bacillati</taxon>
        <taxon>Bacillota</taxon>
        <taxon>Bacilli</taxon>
        <taxon>Lactobacillales</taxon>
        <taxon>Lactobacillaceae</taxon>
        <taxon>Schleiferilactobacillus</taxon>
    </lineage>
</organism>
<dbReference type="EMBL" id="AZEC01000007">
    <property type="protein sequence ID" value="KRL12531.1"/>
    <property type="molecule type" value="Genomic_DNA"/>
</dbReference>
<keyword evidence="3" id="KW-1185">Reference proteome</keyword>
<sequence length="546" mass="58978">MQKKVWITASIALALAGAGAVVTSNLAGVSPAAIVYAAENWYNQPVYSERSNAVIDTRGVKGIENNQYGYGDSNPGTYTVTAGTNIGAKWRTAFFLHAGDIVSNNNPSGKNQTYFGNGAPQGVTMDKAGNMYIAISRRNSNWATSGYLYQGYIMRLDPFAIDTLIKNPKLLRTNPQSLIKANHVRFSDVDGAFASGSLAYDPATDTVKFFVAYSRTDSAFMATHPIQLATVNAQSLQRTGTVKFDLYDSVLKRYEAQPNTLAFDNNGNFYSVGAASLNTSNGSAYITLRGVPTGGGHYSVSQLGMSIKPILANQLQGISIDNDRLYINSNAAYLSIDLNNFAKNANNPSMAASANNWMNVEVNRISANREAENVVAHDGVKYMMLTSPSEVLMNGDRTGGGSTTPVQPAKKTLYISAPGGVNAFVQPGSGATSRHFAFGSHWIYTDVKTVNGATYYQIDTNLWIKDVDMSFTKPGAVVRNGIVQAYAANNGGIALWSDYQSPRRPSKIIKSGSKWKYSMTAQYDGTTWYKVGTNAWLDGNGARVIK</sequence>
<evidence type="ECO:0008006" key="4">
    <source>
        <dbReference type="Google" id="ProtNLM"/>
    </source>
</evidence>
<accession>A0A0R1N6F7</accession>
<dbReference type="STRING" id="1423792.FD09_GL002849"/>
<name>A0A0R1N6F7_9LACO</name>
<reference evidence="2 3" key="1">
    <citation type="journal article" date="2015" name="Genome Announc.">
        <title>Expanding the biotechnology potential of lactobacilli through comparative genomics of 213 strains and associated genera.</title>
        <authorList>
            <person name="Sun Z."/>
            <person name="Harris H.M."/>
            <person name="McCann A."/>
            <person name="Guo C."/>
            <person name="Argimon S."/>
            <person name="Zhang W."/>
            <person name="Yang X."/>
            <person name="Jeffery I.B."/>
            <person name="Cooney J.C."/>
            <person name="Kagawa T.F."/>
            <person name="Liu W."/>
            <person name="Song Y."/>
            <person name="Salvetti E."/>
            <person name="Wrobel A."/>
            <person name="Rasinkangas P."/>
            <person name="Parkhill J."/>
            <person name="Rea M.C."/>
            <person name="O'Sullivan O."/>
            <person name="Ritari J."/>
            <person name="Douillard F.P."/>
            <person name="Paul Ross R."/>
            <person name="Yang R."/>
            <person name="Briner A.E."/>
            <person name="Felis G.E."/>
            <person name="de Vos W.M."/>
            <person name="Barrangou R."/>
            <person name="Klaenhammer T.R."/>
            <person name="Caufield P.W."/>
            <person name="Cui Y."/>
            <person name="Zhang H."/>
            <person name="O'Toole P.W."/>
        </authorList>
    </citation>
    <scope>NUCLEOTIDE SEQUENCE [LARGE SCALE GENOMIC DNA]</scope>
    <source>
        <strain evidence="2 3">DSM 12744</strain>
    </source>
</reference>
<dbReference type="OrthoDB" id="2284540at2"/>
<evidence type="ECO:0000313" key="3">
    <source>
        <dbReference type="Proteomes" id="UP000051330"/>
    </source>
</evidence>
<gene>
    <name evidence="2" type="ORF">FD09_GL002849</name>
</gene>
<feature type="chain" id="PRO_5039492432" description="Surface layer protein A domain-containing protein" evidence="1">
    <location>
        <begin position="28"/>
        <end position="546"/>
    </location>
</feature>
<evidence type="ECO:0000256" key="1">
    <source>
        <dbReference type="SAM" id="SignalP"/>
    </source>
</evidence>